<evidence type="ECO:0000313" key="2">
    <source>
        <dbReference type="Proteomes" id="UP000190023"/>
    </source>
</evidence>
<protein>
    <submittedName>
        <fullName evidence="1">Uncharacterized protein</fullName>
    </submittedName>
</protein>
<dbReference type="PROSITE" id="PS51257">
    <property type="entry name" value="PROKAR_LIPOPROTEIN"/>
    <property type="match status" value="1"/>
</dbReference>
<dbReference type="STRING" id="123822.B0188_00150"/>
<accession>A0A1T0BBE6</accession>
<name>A0A1T0BBE6_9PAST</name>
<dbReference type="Proteomes" id="UP000190023">
    <property type="component" value="Unassembled WGS sequence"/>
</dbReference>
<reference evidence="1 2" key="1">
    <citation type="submission" date="2017-02" db="EMBL/GenBank/DDBJ databases">
        <title>Draft genome sequence of Haemophilus felis CCUG 31170 type strain.</title>
        <authorList>
            <person name="Engstrom-Jakobsson H."/>
            <person name="Salva-Serra F."/>
            <person name="Thorell K."/>
            <person name="Gonzales-Siles L."/>
            <person name="Karlsson R."/>
            <person name="Boulund F."/>
            <person name="Engstrand L."/>
            <person name="Kristiansson E."/>
            <person name="Moore E."/>
        </authorList>
    </citation>
    <scope>NUCLEOTIDE SEQUENCE [LARGE SCALE GENOMIC DNA]</scope>
    <source>
        <strain evidence="1 2">CCUG 31170</strain>
    </source>
</reference>
<gene>
    <name evidence="1" type="ORF">B0188_00150</name>
</gene>
<keyword evidence="2" id="KW-1185">Reference proteome</keyword>
<dbReference type="OrthoDB" id="5690458at2"/>
<proteinExistence type="predicted"/>
<sequence length="182" mass="21099">MKKIKFSFIALSISVLVACSTGLMPVISGVPKELHYQQRTYQLQAQQDLGTIARFVYLTENEQLNNWQSALELLLDPNVLTQSLEQRLALRNRVYQNTGVRNANLYLENNSLWGVIIYPPTEKHQDWQIDVLQGRNVQNCGFMQYQFSRKFPASENLAQLTDSIAPQELARLKNNHWKWNCE</sequence>
<dbReference type="AlphaFoldDB" id="A0A1T0BBE6"/>
<organism evidence="1 2">
    <name type="scientific">[Haemophilus] felis</name>
    <dbReference type="NCBI Taxonomy" id="123822"/>
    <lineage>
        <taxon>Bacteria</taxon>
        <taxon>Pseudomonadati</taxon>
        <taxon>Pseudomonadota</taxon>
        <taxon>Gammaproteobacteria</taxon>
        <taxon>Pasteurellales</taxon>
        <taxon>Pasteurellaceae</taxon>
    </lineage>
</organism>
<comment type="caution">
    <text evidence="1">The sequence shown here is derived from an EMBL/GenBank/DDBJ whole genome shotgun (WGS) entry which is preliminary data.</text>
</comment>
<dbReference type="EMBL" id="MUYB01000001">
    <property type="protein sequence ID" value="OOS07528.1"/>
    <property type="molecule type" value="Genomic_DNA"/>
</dbReference>
<evidence type="ECO:0000313" key="1">
    <source>
        <dbReference type="EMBL" id="OOS07528.1"/>
    </source>
</evidence>